<dbReference type="EMBL" id="CAJOBC010089882">
    <property type="protein sequence ID" value="CAF4385205.1"/>
    <property type="molecule type" value="Genomic_DNA"/>
</dbReference>
<dbReference type="InterPro" id="IPR012337">
    <property type="entry name" value="RNaseH-like_sf"/>
</dbReference>
<dbReference type="PANTHER" id="PTHR37984">
    <property type="entry name" value="PROTEIN CBG26694"/>
    <property type="match status" value="1"/>
</dbReference>
<keyword evidence="4" id="KW-1185">Reference proteome</keyword>
<evidence type="ECO:0000313" key="4">
    <source>
        <dbReference type="Proteomes" id="UP000663829"/>
    </source>
</evidence>
<name>A0A815V703_9BILA</name>
<dbReference type="PROSITE" id="PS50994">
    <property type="entry name" value="INTEGRASE"/>
    <property type="match status" value="1"/>
</dbReference>
<dbReference type="InterPro" id="IPR050951">
    <property type="entry name" value="Retrovirus_Pol_polyprotein"/>
</dbReference>
<organism evidence="2 4">
    <name type="scientific">Didymodactylos carnosus</name>
    <dbReference type="NCBI Taxonomy" id="1234261"/>
    <lineage>
        <taxon>Eukaryota</taxon>
        <taxon>Metazoa</taxon>
        <taxon>Spiralia</taxon>
        <taxon>Gnathifera</taxon>
        <taxon>Rotifera</taxon>
        <taxon>Eurotatoria</taxon>
        <taxon>Bdelloidea</taxon>
        <taxon>Philodinida</taxon>
        <taxon>Philodinidae</taxon>
        <taxon>Didymodactylos</taxon>
    </lineage>
</organism>
<dbReference type="GO" id="GO:0003676">
    <property type="term" value="F:nucleic acid binding"/>
    <property type="evidence" value="ECO:0007669"/>
    <property type="project" value="InterPro"/>
</dbReference>
<dbReference type="EMBL" id="CAJNOQ010024319">
    <property type="protein sequence ID" value="CAF1526201.1"/>
    <property type="molecule type" value="Genomic_DNA"/>
</dbReference>
<proteinExistence type="predicted"/>
<dbReference type="GO" id="GO:0015074">
    <property type="term" value="P:DNA integration"/>
    <property type="evidence" value="ECO:0007669"/>
    <property type="project" value="InterPro"/>
</dbReference>
<dbReference type="Proteomes" id="UP000681722">
    <property type="component" value="Unassembled WGS sequence"/>
</dbReference>
<protein>
    <recommendedName>
        <fullName evidence="1">Integrase catalytic domain-containing protein</fullName>
    </recommendedName>
</protein>
<dbReference type="Proteomes" id="UP000663829">
    <property type="component" value="Unassembled WGS sequence"/>
</dbReference>
<evidence type="ECO:0000259" key="1">
    <source>
        <dbReference type="PROSITE" id="PS50994"/>
    </source>
</evidence>
<evidence type="ECO:0000313" key="3">
    <source>
        <dbReference type="EMBL" id="CAF4385205.1"/>
    </source>
</evidence>
<sequence>IDLIDMRTRPDCISSDVVYQWILHCKDQYSKYSWAYPLVDKSAGGVAKKLRELFFTFGPPKLLHSDNGAEFVADVITALKLLFPDMCFIRGRPRHPQSQDLIERGNGVLCDSLGKWMSSTNSSPYEVMFGQKPRSDSDFWRIIKDQNIEDEDMLPVSVEAQQESGESTNDYALIDEALAAANSVLGNEGDDEFQNDDFFSLNNQSAPSTSIRRLNNPGDCVGIQISDVDRTNIDVKLLPCLILSKDKKDDDFIFRIACKFGKVAIAYTVESLIDLRSACPTDLKLNEVSSLGEITVIEAAKLLVRGAVSGVICDCKTKCGTKHCPCKKVGVACSTKCHVKQRGCLNST</sequence>
<dbReference type="InterPro" id="IPR036397">
    <property type="entry name" value="RNaseH_sf"/>
</dbReference>
<accession>A0A815V703</accession>
<dbReference type="InterPro" id="IPR001584">
    <property type="entry name" value="Integrase_cat-core"/>
</dbReference>
<feature type="non-terminal residue" evidence="2">
    <location>
        <position position="1"/>
    </location>
</feature>
<dbReference type="OrthoDB" id="5984795at2759"/>
<dbReference type="SUPFAM" id="SSF53098">
    <property type="entry name" value="Ribonuclease H-like"/>
    <property type="match status" value="1"/>
</dbReference>
<reference evidence="2" key="1">
    <citation type="submission" date="2021-02" db="EMBL/GenBank/DDBJ databases">
        <authorList>
            <person name="Nowell W R."/>
        </authorList>
    </citation>
    <scope>NUCLEOTIDE SEQUENCE</scope>
</reference>
<dbReference type="Gene3D" id="3.30.420.10">
    <property type="entry name" value="Ribonuclease H-like superfamily/Ribonuclease H"/>
    <property type="match status" value="1"/>
</dbReference>
<evidence type="ECO:0000313" key="2">
    <source>
        <dbReference type="EMBL" id="CAF1526201.1"/>
    </source>
</evidence>
<dbReference type="AlphaFoldDB" id="A0A815V703"/>
<dbReference type="PANTHER" id="PTHR37984:SF5">
    <property type="entry name" value="PROTEIN NYNRIN-LIKE"/>
    <property type="match status" value="1"/>
</dbReference>
<comment type="caution">
    <text evidence="2">The sequence shown here is derived from an EMBL/GenBank/DDBJ whole genome shotgun (WGS) entry which is preliminary data.</text>
</comment>
<gene>
    <name evidence="2" type="ORF">GPM918_LOCUS37793</name>
    <name evidence="3" type="ORF">SRO942_LOCUS38572</name>
</gene>
<feature type="domain" description="Integrase catalytic" evidence="1">
    <location>
        <begin position="1"/>
        <end position="163"/>
    </location>
</feature>